<dbReference type="EMBL" id="JAHSPG010000003">
    <property type="protein sequence ID" value="MBV4357100.1"/>
    <property type="molecule type" value="Genomic_DNA"/>
</dbReference>
<dbReference type="PROSITE" id="PS00194">
    <property type="entry name" value="THIOREDOXIN_1"/>
    <property type="match status" value="1"/>
</dbReference>
<keyword evidence="2" id="KW-1015">Disulfide bond</keyword>
<dbReference type="CDD" id="cd02966">
    <property type="entry name" value="TlpA_like_family"/>
    <property type="match status" value="1"/>
</dbReference>
<accession>A0A9E2SBZ4</accession>
<evidence type="ECO:0000313" key="6">
    <source>
        <dbReference type="Proteomes" id="UP000812270"/>
    </source>
</evidence>
<dbReference type="PANTHER" id="PTHR42852">
    <property type="entry name" value="THIOL:DISULFIDE INTERCHANGE PROTEIN DSBE"/>
    <property type="match status" value="1"/>
</dbReference>
<dbReference type="InterPro" id="IPR017937">
    <property type="entry name" value="Thioredoxin_CS"/>
</dbReference>
<dbReference type="InterPro" id="IPR000866">
    <property type="entry name" value="AhpC/TSA"/>
</dbReference>
<keyword evidence="6" id="KW-1185">Reference proteome</keyword>
<dbReference type="AlphaFoldDB" id="A0A9E2SBZ4"/>
<dbReference type="PANTHER" id="PTHR42852:SF6">
    <property type="entry name" value="THIOL:DISULFIDE INTERCHANGE PROTEIN DSBE"/>
    <property type="match status" value="1"/>
</dbReference>
<dbReference type="InterPro" id="IPR013766">
    <property type="entry name" value="Thioredoxin_domain"/>
</dbReference>
<dbReference type="GO" id="GO:0017004">
    <property type="term" value="P:cytochrome complex assembly"/>
    <property type="evidence" value="ECO:0007669"/>
    <property type="project" value="UniProtKB-KW"/>
</dbReference>
<dbReference type="Proteomes" id="UP000812270">
    <property type="component" value="Unassembled WGS sequence"/>
</dbReference>
<evidence type="ECO:0000256" key="3">
    <source>
        <dbReference type="ARBA" id="ARBA00023284"/>
    </source>
</evidence>
<dbReference type="PROSITE" id="PS51352">
    <property type="entry name" value="THIOREDOXIN_2"/>
    <property type="match status" value="1"/>
</dbReference>
<reference evidence="5" key="1">
    <citation type="submission" date="2021-06" db="EMBL/GenBank/DDBJ databases">
        <authorList>
            <person name="Huq M.A."/>
        </authorList>
    </citation>
    <scope>NUCLEOTIDE SEQUENCE</scope>
    <source>
        <strain evidence="5">MAH-26</strain>
    </source>
</reference>
<organism evidence="5 6">
    <name type="scientific">Pinibacter aurantiacus</name>
    <dbReference type="NCBI Taxonomy" id="2851599"/>
    <lineage>
        <taxon>Bacteria</taxon>
        <taxon>Pseudomonadati</taxon>
        <taxon>Bacteroidota</taxon>
        <taxon>Chitinophagia</taxon>
        <taxon>Chitinophagales</taxon>
        <taxon>Chitinophagaceae</taxon>
        <taxon>Pinibacter</taxon>
    </lineage>
</organism>
<keyword evidence="1" id="KW-0201">Cytochrome c-type biogenesis</keyword>
<dbReference type="GO" id="GO:0016491">
    <property type="term" value="F:oxidoreductase activity"/>
    <property type="evidence" value="ECO:0007669"/>
    <property type="project" value="InterPro"/>
</dbReference>
<dbReference type="GO" id="GO:0016209">
    <property type="term" value="F:antioxidant activity"/>
    <property type="evidence" value="ECO:0007669"/>
    <property type="project" value="InterPro"/>
</dbReference>
<keyword evidence="3" id="KW-0676">Redox-active center</keyword>
<dbReference type="Pfam" id="PF00578">
    <property type="entry name" value="AhpC-TSA"/>
    <property type="match status" value="1"/>
</dbReference>
<name>A0A9E2SBZ4_9BACT</name>
<dbReference type="InterPro" id="IPR050553">
    <property type="entry name" value="Thioredoxin_ResA/DsbE_sf"/>
</dbReference>
<comment type="caution">
    <text evidence="5">The sequence shown here is derived from an EMBL/GenBank/DDBJ whole genome shotgun (WGS) entry which is preliminary data.</text>
</comment>
<protein>
    <submittedName>
        <fullName evidence="5">TlpA family protein disulfide reductase</fullName>
    </submittedName>
</protein>
<feature type="domain" description="Thioredoxin" evidence="4">
    <location>
        <begin position="104"/>
        <end position="242"/>
    </location>
</feature>
<evidence type="ECO:0000256" key="2">
    <source>
        <dbReference type="ARBA" id="ARBA00023157"/>
    </source>
</evidence>
<evidence type="ECO:0000313" key="5">
    <source>
        <dbReference type="EMBL" id="MBV4357100.1"/>
    </source>
</evidence>
<sequence length="242" mass="27032">MDSLKKSGASDSLIILATEKKNNELDKLNSFINGTLASNKSHPAINLFILGFSSRSFQKDMFENALNESVKKFPDYKPLTQLKTNYDNQAKQAQQQQQEAPQLMWVGKQAPALTLPDVNGKNVSIADFKGKYLLVDFWASWCGPCRGENPNVVAAFNKYKSKNFAILGVSLDKEKEPWQKAIAADKLAWTHVSDLQYWNSSAVKTFGFEGIPYNVLIDPQGKIIAEALRGEDLDKKLAEVLK</sequence>
<proteinExistence type="predicted"/>
<evidence type="ECO:0000256" key="1">
    <source>
        <dbReference type="ARBA" id="ARBA00022748"/>
    </source>
</evidence>
<evidence type="ECO:0000259" key="4">
    <source>
        <dbReference type="PROSITE" id="PS51352"/>
    </source>
</evidence>
<gene>
    <name evidence="5" type="ORF">KTO63_08090</name>
</gene>